<sequence length="93" mass="10851">MERSSKCAVCYSWFRALICIACVSRSLNECKTVLDSLKSRREVSYSRLSSLLVTKERAISQQCWMDLHNEKLAKLRDKLELQVEKQKHISETI</sequence>
<proteinExistence type="predicted"/>
<gene>
    <name evidence="2" type="ORF">DY000_02019763</name>
</gene>
<dbReference type="Pfam" id="PF10186">
    <property type="entry name" value="ATG14"/>
    <property type="match status" value="1"/>
</dbReference>
<keyword evidence="1" id="KW-0175">Coiled coil</keyword>
<comment type="caution">
    <text evidence="2">The sequence shown here is derived from an EMBL/GenBank/DDBJ whole genome shotgun (WGS) entry which is preliminary data.</text>
</comment>
<name>A0ABQ7CWA7_BRACR</name>
<evidence type="ECO:0000256" key="1">
    <source>
        <dbReference type="ARBA" id="ARBA00023054"/>
    </source>
</evidence>
<dbReference type="EMBL" id="QGKV02000759">
    <property type="protein sequence ID" value="KAF3563965.1"/>
    <property type="molecule type" value="Genomic_DNA"/>
</dbReference>
<evidence type="ECO:0000313" key="3">
    <source>
        <dbReference type="Proteomes" id="UP000266723"/>
    </source>
</evidence>
<evidence type="ECO:0008006" key="4">
    <source>
        <dbReference type="Google" id="ProtNLM"/>
    </source>
</evidence>
<dbReference type="InterPro" id="IPR018791">
    <property type="entry name" value="UV_resistance/autophagy_Atg14"/>
</dbReference>
<accession>A0ABQ7CWA7</accession>
<organism evidence="2 3">
    <name type="scientific">Brassica cretica</name>
    <name type="common">Mustard</name>
    <dbReference type="NCBI Taxonomy" id="69181"/>
    <lineage>
        <taxon>Eukaryota</taxon>
        <taxon>Viridiplantae</taxon>
        <taxon>Streptophyta</taxon>
        <taxon>Embryophyta</taxon>
        <taxon>Tracheophyta</taxon>
        <taxon>Spermatophyta</taxon>
        <taxon>Magnoliopsida</taxon>
        <taxon>eudicotyledons</taxon>
        <taxon>Gunneridae</taxon>
        <taxon>Pentapetalae</taxon>
        <taxon>rosids</taxon>
        <taxon>malvids</taxon>
        <taxon>Brassicales</taxon>
        <taxon>Brassicaceae</taxon>
        <taxon>Brassiceae</taxon>
        <taxon>Brassica</taxon>
    </lineage>
</organism>
<keyword evidence="3" id="KW-1185">Reference proteome</keyword>
<reference evidence="2 3" key="1">
    <citation type="journal article" date="2020" name="BMC Genomics">
        <title>Intraspecific diversification of the crop wild relative Brassica cretica Lam. using demographic model selection.</title>
        <authorList>
            <person name="Kioukis A."/>
            <person name="Michalopoulou V.A."/>
            <person name="Briers L."/>
            <person name="Pirintsos S."/>
            <person name="Studholme D.J."/>
            <person name="Pavlidis P."/>
            <person name="Sarris P.F."/>
        </authorList>
    </citation>
    <scope>NUCLEOTIDE SEQUENCE [LARGE SCALE GENOMIC DNA]</scope>
    <source>
        <strain evidence="3">cv. PFS-1207/04</strain>
    </source>
</reference>
<protein>
    <recommendedName>
        <fullName evidence="4">E3 ubiquitin protein ligase</fullName>
    </recommendedName>
</protein>
<dbReference type="Proteomes" id="UP000266723">
    <property type="component" value="Unassembled WGS sequence"/>
</dbReference>
<evidence type="ECO:0000313" key="2">
    <source>
        <dbReference type="EMBL" id="KAF3563965.1"/>
    </source>
</evidence>